<accession>A0A6A6F5G5</accession>
<feature type="region of interest" description="Disordered" evidence="1">
    <location>
        <begin position="362"/>
        <end position="387"/>
    </location>
</feature>
<evidence type="ECO:0000313" key="3">
    <source>
        <dbReference type="Proteomes" id="UP000799539"/>
    </source>
</evidence>
<sequence>MAASGGTNVHARLSTPVDTQIYDAASDLRKRVAIPKIPNILSKPEAESTCSLPSLLENSAADHSSEFEQYQGPPIGYSSAEIVHENGYNEIVGTLFAPRPHFGTIKCSRKVCGHCFRVVIDDSSTTRARQLASAKRIEPELESAVDSDFDSLPPWIPKPEPVTPSSLHPLHHFNWTRFPHHRPLLSGLFPLLPPRAPPHTPEHYHNRHQSASLSATAPTFIPSSTLSTTAPPSVPNTPNAAYLKAQLLAREAAAKAVIAAAAAATTTQKHNNVIAPPTPSSSISKTTTIIPTGPAHSTYGSRFNHSTGSVFGPRTIDLRSSAQRLNDRRIRARVVSGAPPTAPAAMREAAAAAAAVAANLGSVGSSASPSPSLRMHEGGSAGGGGGAFAANTNSNLVLPVSGSGEGEGEGWPRLGDGDCAGVGVGGTNGKNTRSKKYKEKLKLKAKDQENGNATLGTGTGRLEFWMR</sequence>
<dbReference type="AlphaFoldDB" id="A0A6A6F5G5"/>
<dbReference type="Proteomes" id="UP000799539">
    <property type="component" value="Unassembled WGS sequence"/>
</dbReference>
<name>A0A6A6F5G5_9PEZI</name>
<protein>
    <submittedName>
        <fullName evidence="2">Uncharacterized protein</fullName>
    </submittedName>
</protein>
<feature type="compositionally biased region" description="Low complexity" evidence="1">
    <location>
        <begin position="362"/>
        <end position="372"/>
    </location>
</feature>
<evidence type="ECO:0000256" key="1">
    <source>
        <dbReference type="SAM" id="MobiDB-lite"/>
    </source>
</evidence>
<evidence type="ECO:0000313" key="2">
    <source>
        <dbReference type="EMBL" id="KAF2209698.1"/>
    </source>
</evidence>
<keyword evidence="3" id="KW-1185">Reference proteome</keyword>
<dbReference type="OrthoDB" id="3648665at2759"/>
<proteinExistence type="predicted"/>
<gene>
    <name evidence="2" type="ORF">CERZMDRAFT_86675</name>
</gene>
<reference evidence="2" key="1">
    <citation type="journal article" date="2020" name="Stud. Mycol.">
        <title>101 Dothideomycetes genomes: a test case for predicting lifestyles and emergence of pathogens.</title>
        <authorList>
            <person name="Haridas S."/>
            <person name="Albert R."/>
            <person name="Binder M."/>
            <person name="Bloem J."/>
            <person name="Labutti K."/>
            <person name="Salamov A."/>
            <person name="Andreopoulos B."/>
            <person name="Baker S."/>
            <person name="Barry K."/>
            <person name="Bills G."/>
            <person name="Bluhm B."/>
            <person name="Cannon C."/>
            <person name="Castanera R."/>
            <person name="Culley D."/>
            <person name="Daum C."/>
            <person name="Ezra D."/>
            <person name="Gonzalez J."/>
            <person name="Henrissat B."/>
            <person name="Kuo A."/>
            <person name="Liang C."/>
            <person name="Lipzen A."/>
            <person name="Lutzoni F."/>
            <person name="Magnuson J."/>
            <person name="Mondo S."/>
            <person name="Nolan M."/>
            <person name="Ohm R."/>
            <person name="Pangilinan J."/>
            <person name="Park H.-J."/>
            <person name="Ramirez L."/>
            <person name="Alfaro M."/>
            <person name="Sun H."/>
            <person name="Tritt A."/>
            <person name="Yoshinaga Y."/>
            <person name="Zwiers L.-H."/>
            <person name="Turgeon B."/>
            <person name="Goodwin S."/>
            <person name="Spatafora J."/>
            <person name="Crous P."/>
            <person name="Grigoriev I."/>
        </authorList>
    </citation>
    <scope>NUCLEOTIDE SEQUENCE</scope>
    <source>
        <strain evidence="2">SCOH1-5</strain>
    </source>
</reference>
<dbReference type="EMBL" id="ML992685">
    <property type="protein sequence ID" value="KAF2209698.1"/>
    <property type="molecule type" value="Genomic_DNA"/>
</dbReference>
<organism evidence="2 3">
    <name type="scientific">Cercospora zeae-maydis SCOH1-5</name>
    <dbReference type="NCBI Taxonomy" id="717836"/>
    <lineage>
        <taxon>Eukaryota</taxon>
        <taxon>Fungi</taxon>
        <taxon>Dikarya</taxon>
        <taxon>Ascomycota</taxon>
        <taxon>Pezizomycotina</taxon>
        <taxon>Dothideomycetes</taxon>
        <taxon>Dothideomycetidae</taxon>
        <taxon>Mycosphaerellales</taxon>
        <taxon>Mycosphaerellaceae</taxon>
        <taxon>Cercospora</taxon>
    </lineage>
</organism>